<dbReference type="EMBL" id="FOMT01000001">
    <property type="protein sequence ID" value="SFD62685.1"/>
    <property type="molecule type" value="Genomic_DNA"/>
</dbReference>
<evidence type="ECO:0008006" key="4">
    <source>
        <dbReference type="Google" id="ProtNLM"/>
    </source>
</evidence>
<accession>A0A1I1TWB9</accession>
<sequence>MLSGKGRHGRRGSGHSRGKRSSLSKIKQLFSLPVAAWDYAVGKWHGMEASHEMLAEAIPLLLVEDAVQELTTAWLKLEGHAESGIAGEGFVGAKMVTDTQGESVIDRILAETARLNRNNVTRTEAYRQMYKRHPELHWAMLAHLVSRNGGWNMTDLEGEWLPHLLPGSKRKDVFMMLEHANAFIFGDAYPQLLLYEESVHAQRPLFHLLPAFGVTRFMRPVWEQFWRRRDSVPLTVALIVNEQHYIEHRVVQSDYFRRNVIDTFFFGMQSLLQLNAVMFPYHSGSELRLAGLIMEHFDDLSERIEFGKALYAILFGVPRVREGVLAFADKGRHTGSRVDYAPQLFARVRRDPPSALYKERLLGGKLLPGAAPIYSPGLGDAWADQLLEAAEPGDWFRSTADIAPYFRKLKLPRSFELTNEYGLLLNKIELAVLAAQQLRLDEQREAETK</sequence>
<dbReference type="RefSeq" id="WP_245772863.1">
    <property type="nucleotide sequence ID" value="NZ_FOMT01000001.1"/>
</dbReference>
<dbReference type="Pfam" id="PF10720">
    <property type="entry name" value="DUF2515"/>
    <property type="match status" value="1"/>
</dbReference>
<dbReference type="AlphaFoldDB" id="A0A1I1TWB9"/>
<evidence type="ECO:0000313" key="2">
    <source>
        <dbReference type="EMBL" id="SFD62685.1"/>
    </source>
</evidence>
<organism evidence="2 3">
    <name type="scientific">Paenibacillus catalpae</name>
    <dbReference type="NCBI Taxonomy" id="1045775"/>
    <lineage>
        <taxon>Bacteria</taxon>
        <taxon>Bacillati</taxon>
        <taxon>Bacillota</taxon>
        <taxon>Bacilli</taxon>
        <taxon>Bacillales</taxon>
        <taxon>Paenibacillaceae</taxon>
        <taxon>Paenibacillus</taxon>
    </lineage>
</organism>
<evidence type="ECO:0000256" key="1">
    <source>
        <dbReference type="SAM" id="MobiDB-lite"/>
    </source>
</evidence>
<dbReference type="InterPro" id="IPR019658">
    <property type="entry name" value="DUF2515"/>
</dbReference>
<dbReference type="Proteomes" id="UP000198855">
    <property type="component" value="Unassembled WGS sequence"/>
</dbReference>
<protein>
    <recommendedName>
        <fullName evidence="4">DUF2515 domain-containing protein</fullName>
    </recommendedName>
</protein>
<keyword evidence="3" id="KW-1185">Reference proteome</keyword>
<proteinExistence type="predicted"/>
<feature type="region of interest" description="Disordered" evidence="1">
    <location>
        <begin position="1"/>
        <end position="22"/>
    </location>
</feature>
<gene>
    <name evidence="2" type="ORF">SAMN05216378_0715</name>
</gene>
<name>A0A1I1TWB9_9BACL</name>
<dbReference type="STRING" id="1045775.SAMN05216378_0715"/>
<reference evidence="3" key="1">
    <citation type="submission" date="2016-10" db="EMBL/GenBank/DDBJ databases">
        <authorList>
            <person name="Varghese N."/>
            <person name="Submissions S."/>
        </authorList>
    </citation>
    <scope>NUCLEOTIDE SEQUENCE [LARGE SCALE GENOMIC DNA]</scope>
    <source>
        <strain evidence="3">CGMCC 1.10784</strain>
    </source>
</reference>
<evidence type="ECO:0000313" key="3">
    <source>
        <dbReference type="Proteomes" id="UP000198855"/>
    </source>
</evidence>